<feature type="non-terminal residue" evidence="2">
    <location>
        <position position="112"/>
    </location>
</feature>
<feature type="non-terminal residue" evidence="2">
    <location>
        <position position="1"/>
    </location>
</feature>
<dbReference type="InterPro" id="IPR034113">
    <property type="entry name" value="SCP_GAPR1-like"/>
</dbReference>
<dbReference type="Pfam" id="PF00188">
    <property type="entry name" value="CAP"/>
    <property type="match status" value="1"/>
</dbReference>
<dbReference type="InterPro" id="IPR002413">
    <property type="entry name" value="V5_allergen-like"/>
</dbReference>
<dbReference type="EMBL" id="MU005579">
    <property type="protein sequence ID" value="KAF2685339.1"/>
    <property type="molecule type" value="Genomic_DNA"/>
</dbReference>
<dbReference type="Gene3D" id="3.40.33.10">
    <property type="entry name" value="CAP"/>
    <property type="match status" value="1"/>
</dbReference>
<protein>
    <submittedName>
        <fullName evidence="2">PR-1-like protein</fullName>
    </submittedName>
</protein>
<dbReference type="GO" id="GO:0005576">
    <property type="term" value="C:extracellular region"/>
    <property type="evidence" value="ECO:0007669"/>
    <property type="project" value="InterPro"/>
</dbReference>
<gene>
    <name evidence="2" type="ORF">K458DRAFT_283012</name>
</gene>
<evidence type="ECO:0000313" key="3">
    <source>
        <dbReference type="Proteomes" id="UP000799291"/>
    </source>
</evidence>
<dbReference type="PANTHER" id="PTHR10334">
    <property type="entry name" value="CYSTEINE-RICH SECRETORY PROTEIN-RELATED"/>
    <property type="match status" value="1"/>
</dbReference>
<sequence length="112" mass="11985">PSLKWSNDLASQAQAWANHLADIGDLQHDPNAGAGENLFGGSGAEYSFSDAVDSWVNEKANYHGENIPDGDFASYGHYTQVIWPETTQVGMASATGSNGWTYIVGRYLSSGN</sequence>
<organism evidence="2 3">
    <name type="scientific">Lentithecium fluviatile CBS 122367</name>
    <dbReference type="NCBI Taxonomy" id="1168545"/>
    <lineage>
        <taxon>Eukaryota</taxon>
        <taxon>Fungi</taxon>
        <taxon>Dikarya</taxon>
        <taxon>Ascomycota</taxon>
        <taxon>Pezizomycotina</taxon>
        <taxon>Dothideomycetes</taxon>
        <taxon>Pleosporomycetidae</taxon>
        <taxon>Pleosporales</taxon>
        <taxon>Massarineae</taxon>
        <taxon>Lentitheciaceae</taxon>
        <taxon>Lentithecium</taxon>
    </lineage>
</organism>
<dbReference type="PRINTS" id="PR00837">
    <property type="entry name" value="V5TPXLIKE"/>
</dbReference>
<proteinExistence type="predicted"/>
<dbReference type="InterPro" id="IPR001283">
    <property type="entry name" value="CRISP-related"/>
</dbReference>
<feature type="domain" description="SCP" evidence="1">
    <location>
        <begin position="1"/>
        <end position="109"/>
    </location>
</feature>
<evidence type="ECO:0000313" key="2">
    <source>
        <dbReference type="EMBL" id="KAF2685339.1"/>
    </source>
</evidence>
<reference evidence="2" key="1">
    <citation type="journal article" date="2020" name="Stud. Mycol.">
        <title>101 Dothideomycetes genomes: a test case for predicting lifestyles and emergence of pathogens.</title>
        <authorList>
            <person name="Haridas S."/>
            <person name="Albert R."/>
            <person name="Binder M."/>
            <person name="Bloem J."/>
            <person name="Labutti K."/>
            <person name="Salamov A."/>
            <person name="Andreopoulos B."/>
            <person name="Baker S."/>
            <person name="Barry K."/>
            <person name="Bills G."/>
            <person name="Bluhm B."/>
            <person name="Cannon C."/>
            <person name="Castanera R."/>
            <person name="Culley D."/>
            <person name="Daum C."/>
            <person name="Ezra D."/>
            <person name="Gonzalez J."/>
            <person name="Henrissat B."/>
            <person name="Kuo A."/>
            <person name="Liang C."/>
            <person name="Lipzen A."/>
            <person name="Lutzoni F."/>
            <person name="Magnuson J."/>
            <person name="Mondo S."/>
            <person name="Nolan M."/>
            <person name="Ohm R."/>
            <person name="Pangilinan J."/>
            <person name="Park H.-J."/>
            <person name="Ramirez L."/>
            <person name="Alfaro M."/>
            <person name="Sun H."/>
            <person name="Tritt A."/>
            <person name="Yoshinaga Y."/>
            <person name="Zwiers L.-H."/>
            <person name="Turgeon B."/>
            <person name="Goodwin S."/>
            <person name="Spatafora J."/>
            <person name="Crous P."/>
            <person name="Grigoriev I."/>
        </authorList>
    </citation>
    <scope>NUCLEOTIDE SEQUENCE</scope>
    <source>
        <strain evidence="2">CBS 122367</strain>
    </source>
</reference>
<dbReference type="InterPro" id="IPR035940">
    <property type="entry name" value="CAP_sf"/>
</dbReference>
<evidence type="ECO:0000259" key="1">
    <source>
        <dbReference type="SMART" id="SM00198"/>
    </source>
</evidence>
<dbReference type="SMART" id="SM00198">
    <property type="entry name" value="SCP"/>
    <property type="match status" value="1"/>
</dbReference>
<keyword evidence="3" id="KW-1185">Reference proteome</keyword>
<dbReference type="SUPFAM" id="SSF55797">
    <property type="entry name" value="PR-1-like"/>
    <property type="match status" value="1"/>
</dbReference>
<dbReference type="InterPro" id="IPR014044">
    <property type="entry name" value="CAP_dom"/>
</dbReference>
<name>A0A6G1J5D7_9PLEO</name>
<dbReference type="AlphaFoldDB" id="A0A6G1J5D7"/>
<dbReference type="CDD" id="cd05382">
    <property type="entry name" value="CAP_GAPR1-like"/>
    <property type="match status" value="1"/>
</dbReference>
<dbReference type="InterPro" id="IPR018244">
    <property type="entry name" value="Allrgn_V5/Tpx1_CS"/>
</dbReference>
<accession>A0A6G1J5D7</accession>
<dbReference type="PRINTS" id="PR00838">
    <property type="entry name" value="V5ALLERGEN"/>
</dbReference>
<dbReference type="OrthoDB" id="337038at2759"/>
<dbReference type="Proteomes" id="UP000799291">
    <property type="component" value="Unassembled WGS sequence"/>
</dbReference>
<dbReference type="PROSITE" id="PS01009">
    <property type="entry name" value="CRISP_1"/>
    <property type="match status" value="1"/>
</dbReference>